<dbReference type="PANTHER" id="PTHR46401">
    <property type="entry name" value="GLYCOSYLTRANSFERASE WBBK-RELATED"/>
    <property type="match status" value="1"/>
</dbReference>
<organism evidence="2">
    <name type="scientific">Klebsiella sp. 5710/52</name>
    <dbReference type="NCBI Taxonomy" id="1497831"/>
    <lineage>
        <taxon>Bacteria</taxon>
        <taxon>Pseudomonadati</taxon>
        <taxon>Pseudomonadota</taxon>
        <taxon>Gammaproteobacteria</taxon>
        <taxon>Enterobacterales</taxon>
        <taxon>Enterobacteriaceae</taxon>
        <taxon>Klebsiella/Raoultella group</taxon>
        <taxon>Klebsiella</taxon>
    </lineage>
</organism>
<proteinExistence type="predicted"/>
<reference evidence="2" key="1">
    <citation type="submission" date="2014-04" db="EMBL/GenBank/DDBJ databases">
        <authorList>
            <person name="Harrison E."/>
        </authorList>
    </citation>
    <scope>NUCLEOTIDE SEQUENCE</scope>
    <source>
        <strain evidence="2">5710/52</strain>
    </source>
</reference>
<keyword evidence="1 2" id="KW-0808">Transferase</keyword>
<dbReference type="AlphaFoldDB" id="A0A0P0YSK2"/>
<dbReference type="SUPFAM" id="SSF53756">
    <property type="entry name" value="UDP-Glycosyltransferase/glycogen phosphorylase"/>
    <property type="match status" value="1"/>
</dbReference>
<dbReference type="Pfam" id="PF13692">
    <property type="entry name" value="Glyco_trans_1_4"/>
    <property type="match status" value="1"/>
</dbReference>
<dbReference type="GO" id="GO:0009103">
    <property type="term" value="P:lipopolysaccharide biosynthetic process"/>
    <property type="evidence" value="ECO:0007669"/>
    <property type="project" value="TreeGrafter"/>
</dbReference>
<dbReference type="EMBL" id="AB924598">
    <property type="protein sequence ID" value="BAT24142.1"/>
    <property type="molecule type" value="Genomic_DNA"/>
</dbReference>
<evidence type="ECO:0000256" key="1">
    <source>
        <dbReference type="ARBA" id="ARBA00022679"/>
    </source>
</evidence>
<dbReference type="Gene3D" id="3.40.50.2000">
    <property type="entry name" value="Glycogen Phosphorylase B"/>
    <property type="match status" value="1"/>
</dbReference>
<reference evidence="2" key="2">
    <citation type="journal article" date="2015" name="Sci. Rep.">
        <title>Genetic analysis of capsular polysaccharide synthesis gene clusters in 79 capsular types of Klebsiella spp.</title>
        <authorList>
            <person name="Pan Y.J."/>
            <person name="Lin T.L."/>
            <person name="Chen C.T."/>
            <person name="Chen Y.Y."/>
            <person name="Hsieh P.F."/>
            <person name="Hsu C.R."/>
            <person name="Wu M.C."/>
            <person name="Wang J.T."/>
        </authorList>
    </citation>
    <scope>NUCLEOTIDE SEQUENCE</scope>
    <source>
        <strain evidence="2">5710/52</strain>
    </source>
</reference>
<evidence type="ECO:0000313" key="2">
    <source>
        <dbReference type="EMBL" id="BAT24142.1"/>
    </source>
</evidence>
<dbReference type="GO" id="GO:0016757">
    <property type="term" value="F:glycosyltransferase activity"/>
    <property type="evidence" value="ECO:0007669"/>
    <property type="project" value="TreeGrafter"/>
</dbReference>
<gene>
    <name evidence="2" type="primary">wcuQ</name>
</gene>
<accession>A0A0P0YSK2</accession>
<dbReference type="Gene3D" id="3.40.50.11010">
    <property type="match status" value="1"/>
</dbReference>
<name>A0A0P0YSK2_9ENTR</name>
<protein>
    <submittedName>
        <fullName evidence="2">Glycosyl transferase</fullName>
    </submittedName>
</protein>
<dbReference type="PANTHER" id="PTHR46401:SF2">
    <property type="entry name" value="GLYCOSYLTRANSFERASE WBBK-RELATED"/>
    <property type="match status" value="1"/>
</dbReference>
<sequence length="395" mass="45603">MGKMEKLTKNIIILSTADWDNPFWTNKQHVALDLAKKGYNIFYIDSLGLRKPGLNKKDFKRIFNRLVKGIRPPKKVHQNIKVWSPVLIPFNDNSIIRKINNILFNSLLKLWSNDKKSKTTLWTYNPLTTQFLELKDFSYVVYHCVDEIKAQPGMPIDILEQKEEELTRNADIVFVTSPTLLESRRLWSNNVHYFSNVADYDHFSKALEQSTIIPEDLREIDGPILGFIGAISSYKINFLLLEKIAKSHPEWNIVLIGDVGEGDPNTNVDILKKLKNIHFLGAKDYSSLPSYLKGFDVALLPNNINSYTDNMFPMKFFEYLAAGRNVVSVNLPSIKEFSEYFKLTNNDNDFIQAIESILLGDSIELDKIQLLAKQFTYDTRTRKMINLINQPELMK</sequence>